<dbReference type="PANTHER" id="PTHR47328">
    <property type="match status" value="1"/>
</dbReference>
<reference evidence="1 2" key="1">
    <citation type="submission" date="2022-02" db="EMBL/GenBank/DDBJ databases">
        <title>Draft genome sequence of Mezorhizobium retamae strain IRAMC:0171 isolated from Retama raetam nodules.</title>
        <authorList>
            <person name="Bengaied R."/>
            <person name="Sbissi I."/>
            <person name="Huber K."/>
            <person name="Ghodbane F."/>
            <person name="Nouioui I."/>
            <person name="Tarhouni M."/>
            <person name="Gtari M."/>
        </authorList>
    </citation>
    <scope>NUCLEOTIDE SEQUENCE [LARGE SCALE GENOMIC DNA]</scope>
    <source>
        <strain evidence="1 2">IRAMC:0171</strain>
    </source>
</reference>
<dbReference type="InterPro" id="IPR035709">
    <property type="entry name" value="YoaB-like"/>
</dbReference>
<organism evidence="1 2">
    <name type="scientific">Mesorhizobium retamae</name>
    <dbReference type="NCBI Taxonomy" id="2912854"/>
    <lineage>
        <taxon>Bacteria</taxon>
        <taxon>Pseudomonadati</taxon>
        <taxon>Pseudomonadota</taxon>
        <taxon>Alphaproteobacteria</taxon>
        <taxon>Hyphomicrobiales</taxon>
        <taxon>Phyllobacteriaceae</taxon>
        <taxon>Mesorhizobium</taxon>
    </lineage>
</organism>
<dbReference type="PANTHER" id="PTHR47328:SF1">
    <property type="entry name" value="RUTC FAMILY PROTEIN YOAB"/>
    <property type="match status" value="1"/>
</dbReference>
<dbReference type="CDD" id="cd06150">
    <property type="entry name" value="YjgF_YER057c_UK114_like_2"/>
    <property type="match status" value="1"/>
</dbReference>
<dbReference type="InterPro" id="IPR006175">
    <property type="entry name" value="YjgF/YER057c/UK114"/>
</dbReference>
<accession>A0ABS9QD33</accession>
<dbReference type="EMBL" id="JAKREW010000007">
    <property type="protein sequence ID" value="MCG7505329.1"/>
    <property type="molecule type" value="Genomic_DNA"/>
</dbReference>
<protein>
    <submittedName>
        <fullName evidence="1">RidA family protein</fullName>
    </submittedName>
</protein>
<dbReference type="Pfam" id="PF01042">
    <property type="entry name" value="Ribonuc_L-PSP"/>
    <property type="match status" value="1"/>
</dbReference>
<comment type="caution">
    <text evidence="1">The sequence shown here is derived from an EMBL/GenBank/DDBJ whole genome shotgun (WGS) entry which is preliminary data.</text>
</comment>
<dbReference type="Gene3D" id="3.30.1330.40">
    <property type="entry name" value="RutC-like"/>
    <property type="match status" value="1"/>
</dbReference>
<gene>
    <name evidence="1" type="ORF">L4923_09875</name>
</gene>
<keyword evidence="2" id="KW-1185">Reference proteome</keyword>
<proteinExistence type="predicted"/>
<dbReference type="SUPFAM" id="SSF55298">
    <property type="entry name" value="YjgF-like"/>
    <property type="match status" value="1"/>
</dbReference>
<dbReference type="InterPro" id="IPR035959">
    <property type="entry name" value="RutC-like_sf"/>
</dbReference>
<name>A0ABS9QD33_9HYPH</name>
<evidence type="ECO:0000313" key="2">
    <source>
        <dbReference type="Proteomes" id="UP001201701"/>
    </source>
</evidence>
<dbReference type="RefSeq" id="WP_239364255.1">
    <property type="nucleotide sequence ID" value="NZ_JAKREW010000007.1"/>
</dbReference>
<dbReference type="Proteomes" id="UP001201701">
    <property type="component" value="Unassembled WGS sequence"/>
</dbReference>
<evidence type="ECO:0000313" key="1">
    <source>
        <dbReference type="EMBL" id="MCG7505329.1"/>
    </source>
</evidence>
<sequence>MTDQKTQPKYFDSGAFLHRSDAVVYNGVAYVSGVKSSNKNGSVTEQASEILAEIDRRLADIGTDKTRLLSATIWMHDVIRDVNELNLVWNKWLAPDRRPARSCVQSALQGNSLVEIAVIVAA</sequence>